<keyword evidence="6 7" id="KW-0472">Membrane</keyword>
<dbReference type="EMBL" id="NIRJ01000001">
    <property type="protein sequence ID" value="PHH96815.1"/>
    <property type="molecule type" value="Genomic_DNA"/>
</dbReference>
<proteinExistence type="inferred from homology"/>
<comment type="similarity">
    <text evidence="7">Belongs to the binding-protein-dependent transport system permease family.</text>
</comment>
<feature type="transmembrane region" description="Helical" evidence="7">
    <location>
        <begin position="7"/>
        <end position="25"/>
    </location>
</feature>
<name>A0A2C6ARH1_FUSNP</name>
<evidence type="ECO:0000259" key="8">
    <source>
        <dbReference type="PROSITE" id="PS50928"/>
    </source>
</evidence>
<dbReference type="GO" id="GO:0005886">
    <property type="term" value="C:plasma membrane"/>
    <property type="evidence" value="ECO:0007669"/>
    <property type="project" value="UniProtKB-SubCell"/>
</dbReference>
<evidence type="ECO:0000256" key="4">
    <source>
        <dbReference type="ARBA" id="ARBA00022692"/>
    </source>
</evidence>
<evidence type="ECO:0000256" key="3">
    <source>
        <dbReference type="ARBA" id="ARBA00022475"/>
    </source>
</evidence>
<dbReference type="InterPro" id="IPR045621">
    <property type="entry name" value="BPD_transp_1_N"/>
</dbReference>
<accession>A0A2C6ARH1</accession>
<feature type="transmembrane region" description="Helical" evidence="7">
    <location>
        <begin position="132"/>
        <end position="159"/>
    </location>
</feature>
<keyword evidence="4 7" id="KW-0812">Transmembrane</keyword>
<keyword evidence="2 7" id="KW-0813">Transport</keyword>
<dbReference type="AlphaFoldDB" id="A0A2C6ARH1"/>
<dbReference type="InterPro" id="IPR000515">
    <property type="entry name" value="MetI-like"/>
</dbReference>
<dbReference type="PANTHER" id="PTHR43163">
    <property type="entry name" value="DIPEPTIDE TRANSPORT SYSTEM PERMEASE PROTEIN DPPB-RELATED"/>
    <property type="match status" value="1"/>
</dbReference>
<comment type="subcellular location">
    <subcellularLocation>
        <location evidence="1 7">Cell membrane</location>
        <topology evidence="1 7">Multi-pass membrane protein</topology>
    </subcellularLocation>
</comment>
<dbReference type="PANTHER" id="PTHR43163:SF6">
    <property type="entry name" value="DIPEPTIDE TRANSPORT SYSTEM PERMEASE PROTEIN DPPB-RELATED"/>
    <property type="match status" value="1"/>
</dbReference>
<keyword evidence="3" id="KW-1003">Cell membrane</keyword>
<evidence type="ECO:0000256" key="1">
    <source>
        <dbReference type="ARBA" id="ARBA00004651"/>
    </source>
</evidence>
<evidence type="ECO:0000313" key="10">
    <source>
        <dbReference type="Proteomes" id="UP000225199"/>
    </source>
</evidence>
<feature type="transmembrane region" description="Helical" evidence="7">
    <location>
        <begin position="272"/>
        <end position="296"/>
    </location>
</feature>
<dbReference type="InterPro" id="IPR035906">
    <property type="entry name" value="MetI-like_sf"/>
</dbReference>
<organism evidence="9 10">
    <name type="scientific">Fusobacterium nucleatum subsp. polymorphum</name>
    <name type="common">Fusobacterium polymorphum</name>
    <dbReference type="NCBI Taxonomy" id="76857"/>
    <lineage>
        <taxon>Bacteria</taxon>
        <taxon>Fusobacteriati</taxon>
        <taxon>Fusobacteriota</taxon>
        <taxon>Fusobacteriia</taxon>
        <taxon>Fusobacteriales</taxon>
        <taxon>Fusobacteriaceae</taxon>
        <taxon>Fusobacterium</taxon>
    </lineage>
</organism>
<sequence>MYYIKKIFRMLLSVFSIGTFSFLLLELIPGEPETTILGVEASAKDLENLREQLGLNLSFGTRYWNWLCGVFQGDLGISFKYKEPVFKLILERLPLTISIAFISIFIIFLASIPLSFFLHNTKNKRIKKIGESILSVFISIPSFWLGIIFMYLFGIILKWTSTGYNNSWQSLILPCIVISIPKIGWISMHLYSNLYKELREDYIKYLYSNGMKKIYLNFYILKNAFLPIIPLTGMLLLELITGVVIIEQIFSIPGIGRLLVQSVLMRDIPLIQGLIFYTSTFVVLLNFIIDILYSLLDPRIQVGEQ</sequence>
<dbReference type="Gene3D" id="1.10.3720.10">
    <property type="entry name" value="MetI-like"/>
    <property type="match status" value="1"/>
</dbReference>
<feature type="transmembrane region" description="Helical" evidence="7">
    <location>
        <begin position="95"/>
        <end position="120"/>
    </location>
</feature>
<dbReference type="Proteomes" id="UP000225199">
    <property type="component" value="Unassembled WGS sequence"/>
</dbReference>
<dbReference type="CDD" id="cd06261">
    <property type="entry name" value="TM_PBP2"/>
    <property type="match status" value="1"/>
</dbReference>
<dbReference type="RefSeq" id="WP_098978770.1">
    <property type="nucleotide sequence ID" value="NZ_NIRJ01000001.1"/>
</dbReference>
<comment type="caution">
    <text evidence="9">The sequence shown here is derived from an EMBL/GenBank/DDBJ whole genome shotgun (WGS) entry which is preliminary data.</text>
</comment>
<dbReference type="Pfam" id="PF00528">
    <property type="entry name" value="BPD_transp_1"/>
    <property type="match status" value="1"/>
</dbReference>
<dbReference type="GO" id="GO:0055085">
    <property type="term" value="P:transmembrane transport"/>
    <property type="evidence" value="ECO:0007669"/>
    <property type="project" value="InterPro"/>
</dbReference>
<evidence type="ECO:0000256" key="7">
    <source>
        <dbReference type="RuleBase" id="RU363032"/>
    </source>
</evidence>
<evidence type="ECO:0000256" key="2">
    <source>
        <dbReference type="ARBA" id="ARBA00022448"/>
    </source>
</evidence>
<gene>
    <name evidence="9" type="ORF">CA840_05470</name>
</gene>
<feature type="domain" description="ABC transmembrane type-1" evidence="8">
    <location>
        <begin position="93"/>
        <end position="293"/>
    </location>
</feature>
<evidence type="ECO:0000256" key="5">
    <source>
        <dbReference type="ARBA" id="ARBA00022989"/>
    </source>
</evidence>
<feature type="transmembrane region" description="Helical" evidence="7">
    <location>
        <begin position="171"/>
        <end position="194"/>
    </location>
</feature>
<dbReference type="SUPFAM" id="SSF161098">
    <property type="entry name" value="MetI-like"/>
    <property type="match status" value="1"/>
</dbReference>
<feature type="transmembrane region" description="Helical" evidence="7">
    <location>
        <begin position="214"/>
        <end position="233"/>
    </location>
</feature>
<keyword evidence="5 7" id="KW-1133">Transmembrane helix</keyword>
<evidence type="ECO:0000256" key="6">
    <source>
        <dbReference type="ARBA" id="ARBA00023136"/>
    </source>
</evidence>
<protein>
    <submittedName>
        <fullName evidence="9">Peptide ABC transporter permease</fullName>
    </submittedName>
</protein>
<dbReference type="PROSITE" id="PS50928">
    <property type="entry name" value="ABC_TM1"/>
    <property type="match status" value="1"/>
</dbReference>
<reference evidence="9 10" key="1">
    <citation type="submission" date="2017-06" db="EMBL/GenBank/DDBJ databases">
        <title>Draft genome sequence of Fusobacterium nucleatum subsp. polymorphum KCOM 1002 (=ChDC F175).</title>
        <authorList>
            <person name="Kook J.-K."/>
            <person name="Park S.-N."/>
            <person name="Lim Y.K."/>
            <person name="Roh H."/>
        </authorList>
    </citation>
    <scope>NUCLEOTIDE SEQUENCE [LARGE SCALE GENOMIC DNA]</scope>
    <source>
        <strain evidence="10">KCOM 1002 (ChDC F175)</strain>
    </source>
</reference>
<evidence type="ECO:0000313" key="9">
    <source>
        <dbReference type="EMBL" id="PHH96815.1"/>
    </source>
</evidence>
<dbReference type="Pfam" id="PF19300">
    <property type="entry name" value="BPD_transp_1_N"/>
    <property type="match status" value="1"/>
</dbReference>